<dbReference type="OrthoDB" id="421767at2"/>
<dbReference type="GO" id="GO:0009117">
    <property type="term" value="P:nucleotide metabolic process"/>
    <property type="evidence" value="ECO:0007669"/>
    <property type="project" value="InterPro"/>
</dbReference>
<dbReference type="SUPFAM" id="SSF54197">
    <property type="entry name" value="HIT-like"/>
    <property type="match status" value="1"/>
</dbReference>
<dbReference type="InterPro" id="IPR019200">
    <property type="entry name" value="ATP_adenylylTrfase_C"/>
</dbReference>
<protein>
    <submittedName>
        <fullName evidence="4">Phosphorylase</fullName>
    </submittedName>
</protein>
<dbReference type="InterPro" id="IPR036265">
    <property type="entry name" value="HIT-like_sf"/>
</dbReference>
<dbReference type="InterPro" id="IPR043171">
    <property type="entry name" value="Ap4A_phos1/2-like"/>
</dbReference>
<feature type="active site" description="Nucleophile" evidence="1">
    <location>
        <position position="158"/>
    </location>
</feature>
<proteinExistence type="predicted"/>
<evidence type="ECO:0000313" key="4">
    <source>
        <dbReference type="EMBL" id="NHC37512.1"/>
    </source>
</evidence>
<dbReference type="Pfam" id="PF19327">
    <property type="entry name" value="Ap4A_phos_N"/>
    <property type="match status" value="1"/>
</dbReference>
<evidence type="ECO:0000259" key="3">
    <source>
        <dbReference type="Pfam" id="PF19327"/>
    </source>
</evidence>
<keyword evidence="5" id="KW-1185">Reference proteome</keyword>
<dbReference type="Pfam" id="PF09830">
    <property type="entry name" value="ATP_transf"/>
    <property type="match status" value="1"/>
</dbReference>
<evidence type="ECO:0000313" key="5">
    <source>
        <dbReference type="Proteomes" id="UP000031532"/>
    </source>
</evidence>
<evidence type="ECO:0000259" key="2">
    <source>
        <dbReference type="Pfam" id="PF09830"/>
    </source>
</evidence>
<sequence length="307" mass="34369">MNARGTILQPGTLLDRAIAITQHALERGALVTIPTEYQFVEQQGVRFLVRTATNLNRKDEAKQKQDRQNATTGKDFNPFLPYDKNLYVADISETHVCLLNKFNVVDCHLLLITRAFEEQEALLTLADFTAMWICLAEFNGLTFYNGGKTAGASQRHKHLQIVPLPLTPADFPQIPLEPLLVTTNRGTVETLPSLPFVHAFVQLEPIQTKSPQTAATVTLNYYYQMLNAVGLKYDIGSNNIQAGAYNLLVTRQWMLLIPRSQESFESIAINSLGFAGTMFVRNEQQMQILKELGPMQVLSQVAISKSK</sequence>
<comment type="caution">
    <text evidence="4">The sequence shown here is derived from an EMBL/GenBank/DDBJ whole genome shotgun (WGS) entry which is preliminary data.</text>
</comment>
<gene>
    <name evidence="4" type="ORF">QH73_0023230</name>
</gene>
<dbReference type="InterPro" id="IPR009163">
    <property type="entry name" value="Ap4A_phos1/2"/>
</dbReference>
<dbReference type="GO" id="GO:0003877">
    <property type="term" value="F:ATP:ADP adenylyltransferase activity"/>
    <property type="evidence" value="ECO:0007669"/>
    <property type="project" value="InterPro"/>
</dbReference>
<feature type="domain" description="ATP adenylyltransferase C-terminal" evidence="2">
    <location>
        <begin position="192"/>
        <end position="303"/>
    </location>
</feature>
<dbReference type="PIRSF" id="PIRSF000846">
    <property type="entry name" value="ATP_adenylyltr"/>
    <property type="match status" value="1"/>
</dbReference>
<dbReference type="Gene3D" id="3.30.428.70">
    <property type="match status" value="1"/>
</dbReference>
<dbReference type="AlphaFoldDB" id="A0A9X5EC32"/>
<dbReference type="PANTHER" id="PTHR38420">
    <property type="entry name" value="AP-4-A PHOSPHORYLASE II"/>
    <property type="match status" value="1"/>
</dbReference>
<organism evidence="4 5">
    <name type="scientific">Scytonema millei VB511283</name>
    <dbReference type="NCBI Taxonomy" id="1245923"/>
    <lineage>
        <taxon>Bacteria</taxon>
        <taxon>Bacillati</taxon>
        <taxon>Cyanobacteriota</taxon>
        <taxon>Cyanophyceae</taxon>
        <taxon>Nostocales</taxon>
        <taxon>Scytonemataceae</taxon>
        <taxon>Scytonema</taxon>
    </lineage>
</organism>
<dbReference type="GO" id="GO:0005524">
    <property type="term" value="F:ATP binding"/>
    <property type="evidence" value="ECO:0007669"/>
    <property type="project" value="InterPro"/>
</dbReference>
<evidence type="ECO:0000256" key="1">
    <source>
        <dbReference type="PIRSR" id="PIRSR000846-1"/>
    </source>
</evidence>
<feature type="domain" description="Ap4A phosphorylase 1/2 N-terminal" evidence="3">
    <location>
        <begin position="6"/>
        <end position="180"/>
    </location>
</feature>
<dbReference type="Proteomes" id="UP000031532">
    <property type="component" value="Unassembled WGS sequence"/>
</dbReference>
<accession>A0A9X5EC32</accession>
<dbReference type="PANTHER" id="PTHR38420:SF1">
    <property type="entry name" value="PUTATIVE (AFU_ORTHOLOGUE AFUA_5G14690)-RELATED"/>
    <property type="match status" value="1"/>
</dbReference>
<dbReference type="EMBL" id="JTJC03000009">
    <property type="protein sequence ID" value="NHC37512.1"/>
    <property type="molecule type" value="Genomic_DNA"/>
</dbReference>
<reference evidence="4 5" key="1">
    <citation type="journal article" date="2015" name="Genome Announc.">
        <title>Draft Genome Sequence of the Terrestrial Cyanobacterium Scytonema millei VB511283, Isolated from Eastern India.</title>
        <authorList>
            <person name="Sen D."/>
            <person name="Chandrababunaidu M.M."/>
            <person name="Singh D."/>
            <person name="Sanghi N."/>
            <person name="Ghorai A."/>
            <person name="Mishra G.P."/>
            <person name="Madduluri M."/>
            <person name="Adhikary S.P."/>
            <person name="Tripathy S."/>
        </authorList>
    </citation>
    <scope>NUCLEOTIDE SEQUENCE [LARGE SCALE GENOMIC DNA]</scope>
    <source>
        <strain evidence="4 5">VB511283</strain>
    </source>
</reference>
<name>A0A9X5EC32_9CYAN</name>
<dbReference type="InterPro" id="IPR045759">
    <property type="entry name" value="Ap4A_phos1/2_N"/>
</dbReference>